<evidence type="ECO:0000313" key="2">
    <source>
        <dbReference type="EMBL" id="CEK49896.1"/>
    </source>
</evidence>
<evidence type="ECO:0000256" key="1">
    <source>
        <dbReference type="SAM" id="MobiDB-lite"/>
    </source>
</evidence>
<feature type="compositionally biased region" description="Basic and acidic residues" evidence="1">
    <location>
        <begin position="273"/>
        <end position="283"/>
    </location>
</feature>
<feature type="region of interest" description="Disordered" evidence="1">
    <location>
        <begin position="138"/>
        <end position="158"/>
    </location>
</feature>
<accession>A0A0B6Y256</accession>
<feature type="compositionally biased region" description="Basic and acidic residues" evidence="1">
    <location>
        <begin position="207"/>
        <end position="223"/>
    </location>
</feature>
<feature type="region of interest" description="Disordered" evidence="1">
    <location>
        <begin position="194"/>
        <end position="307"/>
    </location>
</feature>
<dbReference type="EMBL" id="HACG01003031">
    <property type="protein sequence ID" value="CEK49896.1"/>
    <property type="molecule type" value="Transcribed_RNA"/>
</dbReference>
<feature type="compositionally biased region" description="Basic and acidic residues" evidence="1">
    <location>
        <begin position="293"/>
        <end position="307"/>
    </location>
</feature>
<feature type="non-terminal residue" evidence="2">
    <location>
        <position position="1"/>
    </location>
</feature>
<sequence>LDQGSMPVSSDISEIRVPELPDMNSDFGTEIKNCAKHSENIVTVLPELMISSDYQKSQSDFMQEYVNVSAMSDVSQTISFEGSAILSDDLHTSNDMEMGNSRTSSDLDLPGGGSTGSSDTGKFDSSIDTVVDQSVLDSQSDVDLMEKDPPYSLFGDSHVDGGVMGTSLTGHLDDSSQSLSSSYVKCMIEEAMEDLSKTEDSGSDNHSSGEKSESSKVDSELEKSVYSGHESSDEIETTTSSDIEIISAPANNGDNKYHIPFDLSPFKIALQRSARDQGHHRSDSQSSSSAHSKAGEIDRLSPERGEG</sequence>
<proteinExistence type="predicted"/>
<feature type="non-terminal residue" evidence="2">
    <location>
        <position position="307"/>
    </location>
</feature>
<reference evidence="2" key="1">
    <citation type="submission" date="2014-12" db="EMBL/GenBank/DDBJ databases">
        <title>Insight into the proteome of Arion vulgaris.</title>
        <authorList>
            <person name="Aradska J."/>
            <person name="Bulat T."/>
            <person name="Smidak R."/>
            <person name="Sarate P."/>
            <person name="Gangsoo J."/>
            <person name="Sialana F."/>
            <person name="Bilban M."/>
            <person name="Lubec G."/>
        </authorList>
    </citation>
    <scope>NUCLEOTIDE SEQUENCE</scope>
    <source>
        <tissue evidence="2">Skin</tissue>
    </source>
</reference>
<gene>
    <name evidence="2" type="primary">ORF9197</name>
</gene>
<feature type="compositionally biased region" description="Low complexity" evidence="1">
    <location>
        <begin position="237"/>
        <end position="247"/>
    </location>
</feature>
<name>A0A0B6Y256_9EUPU</name>
<protein>
    <submittedName>
        <fullName evidence="2">Uncharacterized protein</fullName>
    </submittedName>
</protein>
<organism evidence="2">
    <name type="scientific">Arion vulgaris</name>
    <dbReference type="NCBI Taxonomy" id="1028688"/>
    <lineage>
        <taxon>Eukaryota</taxon>
        <taxon>Metazoa</taxon>
        <taxon>Spiralia</taxon>
        <taxon>Lophotrochozoa</taxon>
        <taxon>Mollusca</taxon>
        <taxon>Gastropoda</taxon>
        <taxon>Heterobranchia</taxon>
        <taxon>Euthyneura</taxon>
        <taxon>Panpulmonata</taxon>
        <taxon>Eupulmonata</taxon>
        <taxon>Stylommatophora</taxon>
        <taxon>Helicina</taxon>
        <taxon>Arionoidea</taxon>
        <taxon>Arionidae</taxon>
        <taxon>Arion</taxon>
    </lineage>
</organism>
<feature type="region of interest" description="Disordered" evidence="1">
    <location>
        <begin position="91"/>
        <end position="125"/>
    </location>
</feature>
<dbReference type="AlphaFoldDB" id="A0A0B6Y256"/>